<name>A0A170PI39_9CHLR</name>
<dbReference type="AlphaFoldDB" id="A0A170PI39"/>
<evidence type="ECO:0000313" key="10">
    <source>
        <dbReference type="EMBL" id="CUS04627.2"/>
    </source>
</evidence>
<keyword evidence="5 8" id="KW-0812">Transmembrane</keyword>
<feature type="transmembrane region" description="Helical" evidence="8">
    <location>
        <begin position="161"/>
        <end position="185"/>
    </location>
</feature>
<feature type="domain" description="Glycosyltransferase RgtA/B/C/D-like" evidence="9">
    <location>
        <begin position="55"/>
        <end position="211"/>
    </location>
</feature>
<evidence type="ECO:0000256" key="4">
    <source>
        <dbReference type="ARBA" id="ARBA00022679"/>
    </source>
</evidence>
<evidence type="ECO:0000256" key="1">
    <source>
        <dbReference type="ARBA" id="ARBA00004651"/>
    </source>
</evidence>
<dbReference type="KEGG" id="pbf:CFX0092_A2749"/>
<gene>
    <name evidence="10" type="ORF">CFX0092_A2749</name>
</gene>
<feature type="transmembrane region" description="Helical" evidence="8">
    <location>
        <begin position="310"/>
        <end position="328"/>
    </location>
</feature>
<sequence>MLLLVVGLAAGLRLYRLGEWPPGPYRDEAYNGLDALGVLRGDLALFFPANNGREPLFIYLVALSLALFGPTTFALRLPAALVGALATLPVYWLGRDWFGRAAGLFAAILWAVTFWPVHLGRIGLRAGLLAPLLALTFWLGTRAWREHRRGWWLAAGLVYGLSFYTYLAVRFTPLLLGLFALYLIATGRRARLWDGGRVLWFALGAALALAPLALVFAADPSLVFGRAGQVSILSPDINGGDPLGALLGNVGRALGMYLWRGDDILRHNAWRSFALMPEQSAVGRPVFDWLMAGPFLVGLLWCLRHWRRPAAAFVLLWQLVMLGPTILAEDAPHFLRAAGVLPGAILFPAIGLALLWEWARLPVAGRRAAVILLLAGSAALTVCDYVDYAQQPDVAYLFEAAAADLAHTAAADAEAGATVLLDRRFPDGWPSVRFLLGDHPAATFTPAEGLPALVAPSVVYAWPYDPLDFLPAAIVAPALVDVAPGPLARGDLEPTPYSLFSRFAVTPLTAAPDAATAVNFADTFLLDTTADLPAADEIAVDLRWQPGSSYPGDAPSPNLFIHVMGPEGMLAQYDGPLLRGLWPTAGWSPGIQVSERYVLSLPRPYNTAGDSVAIGLYWPDTNERLPVVDAGGGLIDDKAIIRPEP</sequence>
<dbReference type="InterPro" id="IPR050297">
    <property type="entry name" value="LipidA_mod_glycosyltrf_83"/>
</dbReference>
<evidence type="ECO:0000256" key="5">
    <source>
        <dbReference type="ARBA" id="ARBA00022692"/>
    </source>
</evidence>
<reference evidence="10" key="1">
    <citation type="submission" date="2016-01" db="EMBL/GenBank/DDBJ databases">
        <authorList>
            <person name="Mcilroy J.S."/>
            <person name="Karst M S."/>
            <person name="Albertsen M."/>
        </authorList>
    </citation>
    <scope>NUCLEOTIDE SEQUENCE</scope>
    <source>
        <strain evidence="10">Cfx-K</strain>
    </source>
</reference>
<evidence type="ECO:0000256" key="7">
    <source>
        <dbReference type="ARBA" id="ARBA00023136"/>
    </source>
</evidence>
<feature type="transmembrane region" description="Helical" evidence="8">
    <location>
        <begin position="97"/>
        <end position="115"/>
    </location>
</feature>
<evidence type="ECO:0000256" key="3">
    <source>
        <dbReference type="ARBA" id="ARBA00022676"/>
    </source>
</evidence>
<keyword evidence="7 8" id="KW-0472">Membrane</keyword>
<keyword evidence="3" id="KW-0328">Glycosyltransferase</keyword>
<dbReference type="GO" id="GO:0010041">
    <property type="term" value="P:response to iron(III) ion"/>
    <property type="evidence" value="ECO:0007669"/>
    <property type="project" value="TreeGrafter"/>
</dbReference>
<keyword evidence="4" id="KW-0808">Transferase</keyword>
<dbReference type="PANTHER" id="PTHR33908:SF3">
    <property type="entry name" value="UNDECAPRENYL PHOSPHATE-ALPHA-4-AMINO-4-DEOXY-L-ARABINOSE ARABINOSYL TRANSFERASE"/>
    <property type="match status" value="1"/>
</dbReference>
<keyword evidence="11" id="KW-1185">Reference proteome</keyword>
<dbReference type="GO" id="GO:0009103">
    <property type="term" value="P:lipopolysaccharide biosynthetic process"/>
    <property type="evidence" value="ECO:0007669"/>
    <property type="project" value="UniProtKB-ARBA"/>
</dbReference>
<dbReference type="PANTHER" id="PTHR33908">
    <property type="entry name" value="MANNOSYLTRANSFERASE YKCB-RELATED"/>
    <property type="match status" value="1"/>
</dbReference>
<feature type="transmembrane region" description="Helical" evidence="8">
    <location>
        <begin position="334"/>
        <end position="356"/>
    </location>
</feature>
<proteinExistence type="predicted"/>
<dbReference type="InterPro" id="IPR038731">
    <property type="entry name" value="RgtA/B/C-like"/>
</dbReference>
<dbReference type="Pfam" id="PF13231">
    <property type="entry name" value="PMT_2"/>
    <property type="match status" value="1"/>
</dbReference>
<accession>A0A170PI39</accession>
<evidence type="ECO:0000256" key="6">
    <source>
        <dbReference type="ARBA" id="ARBA00022989"/>
    </source>
</evidence>
<feature type="transmembrane region" description="Helical" evidence="8">
    <location>
        <begin position="286"/>
        <end position="303"/>
    </location>
</feature>
<feature type="transmembrane region" description="Helical" evidence="8">
    <location>
        <begin position="56"/>
        <end position="77"/>
    </location>
</feature>
<evidence type="ECO:0000313" key="11">
    <source>
        <dbReference type="Proteomes" id="UP000215027"/>
    </source>
</evidence>
<dbReference type="GO" id="GO:0016763">
    <property type="term" value="F:pentosyltransferase activity"/>
    <property type="evidence" value="ECO:0007669"/>
    <property type="project" value="TreeGrafter"/>
</dbReference>
<evidence type="ECO:0000256" key="8">
    <source>
        <dbReference type="SAM" id="Phobius"/>
    </source>
</evidence>
<evidence type="ECO:0000256" key="2">
    <source>
        <dbReference type="ARBA" id="ARBA00022475"/>
    </source>
</evidence>
<dbReference type="Proteomes" id="UP000215027">
    <property type="component" value="Chromosome I"/>
</dbReference>
<keyword evidence="2" id="KW-1003">Cell membrane</keyword>
<keyword evidence="6 8" id="KW-1133">Transmembrane helix</keyword>
<feature type="transmembrane region" description="Helical" evidence="8">
    <location>
        <begin position="122"/>
        <end position="141"/>
    </location>
</feature>
<dbReference type="EMBL" id="LN890655">
    <property type="protein sequence ID" value="CUS04627.2"/>
    <property type="molecule type" value="Genomic_DNA"/>
</dbReference>
<comment type="subcellular location">
    <subcellularLocation>
        <location evidence="1">Cell membrane</location>
        <topology evidence="1">Multi-pass membrane protein</topology>
    </subcellularLocation>
</comment>
<organism evidence="10 11">
    <name type="scientific">Candidatus Promineifilum breve</name>
    <dbReference type="NCBI Taxonomy" id="1806508"/>
    <lineage>
        <taxon>Bacteria</taxon>
        <taxon>Bacillati</taxon>
        <taxon>Chloroflexota</taxon>
        <taxon>Ardenticatenia</taxon>
        <taxon>Candidatus Promineifilales</taxon>
        <taxon>Candidatus Promineifilaceae</taxon>
        <taxon>Candidatus Promineifilum</taxon>
    </lineage>
</organism>
<protein>
    <recommendedName>
        <fullName evidence="9">Glycosyltransferase RgtA/B/C/D-like domain-containing protein</fullName>
    </recommendedName>
</protein>
<feature type="transmembrane region" description="Helical" evidence="8">
    <location>
        <begin position="368"/>
        <end position="388"/>
    </location>
</feature>
<feature type="transmembrane region" description="Helical" evidence="8">
    <location>
        <begin position="197"/>
        <end position="218"/>
    </location>
</feature>
<dbReference type="GO" id="GO:0005886">
    <property type="term" value="C:plasma membrane"/>
    <property type="evidence" value="ECO:0007669"/>
    <property type="project" value="UniProtKB-SubCell"/>
</dbReference>
<evidence type="ECO:0000259" key="9">
    <source>
        <dbReference type="Pfam" id="PF13231"/>
    </source>
</evidence>